<dbReference type="PANTHER" id="PTHR36456:SF1">
    <property type="entry name" value="UPF0232 PROTEIN SCO3875"/>
    <property type="match status" value="1"/>
</dbReference>
<name>A0A2M9Y5Z3_9LEPT</name>
<dbReference type="RefSeq" id="WP_100788898.1">
    <property type="nucleotide sequence ID" value="NZ_NPDQ01000001.1"/>
</dbReference>
<dbReference type="AlphaFoldDB" id="A0A2M9Y5Z3"/>
<gene>
    <name evidence="1" type="ORF">EHQ30_05915</name>
</gene>
<accession>A0A2M9Y5Z3</accession>
<dbReference type="EMBL" id="RQFP01000001">
    <property type="protein sequence ID" value="TGK96154.1"/>
    <property type="molecule type" value="Genomic_DNA"/>
</dbReference>
<dbReference type="PANTHER" id="PTHR36456">
    <property type="entry name" value="UPF0232 PROTEIN SCO3875"/>
    <property type="match status" value="1"/>
</dbReference>
<protein>
    <submittedName>
        <fullName evidence="1">DUF721 domain-containing protein</fullName>
    </submittedName>
</protein>
<dbReference type="InterPro" id="IPR007922">
    <property type="entry name" value="DciA-like"/>
</dbReference>
<organism evidence="1 2">
    <name type="scientific">Leptospira brenneri</name>
    <dbReference type="NCBI Taxonomy" id="2023182"/>
    <lineage>
        <taxon>Bacteria</taxon>
        <taxon>Pseudomonadati</taxon>
        <taxon>Spirochaetota</taxon>
        <taxon>Spirochaetia</taxon>
        <taxon>Leptospirales</taxon>
        <taxon>Leptospiraceae</taxon>
        <taxon>Leptospira</taxon>
    </lineage>
</organism>
<evidence type="ECO:0000313" key="2">
    <source>
        <dbReference type="Proteomes" id="UP000297891"/>
    </source>
</evidence>
<keyword evidence="2" id="KW-1185">Reference proteome</keyword>
<dbReference type="OrthoDB" id="335729at2"/>
<sequence>MKKVELSELFQSLEKLGMDRESVFRDQILKTIRLRWNEIVGEYFGKQSFPKSIDGKKLTVVCRHSMISQELEFQKAEILTKANSITNPVLLEKIYFKTGNEFQNPRS</sequence>
<comment type="caution">
    <text evidence="1">The sequence shown here is derived from an EMBL/GenBank/DDBJ whole genome shotgun (WGS) entry which is preliminary data.</text>
</comment>
<dbReference type="Pfam" id="PF05258">
    <property type="entry name" value="DciA"/>
    <property type="match status" value="1"/>
</dbReference>
<proteinExistence type="predicted"/>
<dbReference type="Proteomes" id="UP000297891">
    <property type="component" value="Unassembled WGS sequence"/>
</dbReference>
<evidence type="ECO:0000313" key="1">
    <source>
        <dbReference type="EMBL" id="TGK96154.1"/>
    </source>
</evidence>
<reference evidence="1" key="1">
    <citation type="journal article" date="2019" name="PLoS Negl. Trop. Dis.">
        <title>Revisiting the worldwide diversity of Leptospira species in the environment.</title>
        <authorList>
            <person name="Vincent A.T."/>
            <person name="Schiettekatte O."/>
            <person name="Bourhy P."/>
            <person name="Veyrier F.J."/>
            <person name="Picardeau M."/>
        </authorList>
    </citation>
    <scope>NUCLEOTIDE SEQUENCE [LARGE SCALE GENOMIC DNA]</scope>
    <source>
        <strain evidence="1">201800277</strain>
    </source>
</reference>